<dbReference type="OrthoDB" id="649093at2"/>
<evidence type="ECO:0000256" key="1">
    <source>
        <dbReference type="SAM" id="Phobius"/>
    </source>
</evidence>
<dbReference type="InterPro" id="IPR008756">
    <property type="entry name" value="Peptidase_M56"/>
</dbReference>
<dbReference type="Pfam" id="PF05569">
    <property type="entry name" value="Peptidase_M56"/>
    <property type="match status" value="1"/>
</dbReference>
<evidence type="ECO:0000313" key="4">
    <source>
        <dbReference type="Proteomes" id="UP000310477"/>
    </source>
</evidence>
<keyword evidence="1" id="KW-0472">Membrane</keyword>
<evidence type="ECO:0000313" key="3">
    <source>
        <dbReference type="EMBL" id="TKC01907.1"/>
    </source>
</evidence>
<dbReference type="InterPro" id="IPR052173">
    <property type="entry name" value="Beta-lactam_resp_regulator"/>
</dbReference>
<dbReference type="AlphaFoldDB" id="A0A4V5P1A7"/>
<keyword evidence="1" id="KW-1133">Transmembrane helix</keyword>
<feature type="domain" description="Peptidase M56" evidence="2">
    <location>
        <begin position="159"/>
        <end position="263"/>
    </location>
</feature>
<dbReference type="Proteomes" id="UP000310477">
    <property type="component" value="Unassembled WGS sequence"/>
</dbReference>
<sequence>MELLIYLVKVSVCTVLFFAFYLLFLRRLTFFKINRFYLLFTLLISFIIPTLSFTIEREVEIAPMVYTQVEPPDEVKINEPITAISPIETRPITEESFDYYSLLPYLYFSIVFSLLVIATWRILQLLKHTKNGAKRISGLKIFQKSSGFTNCSFFNYVFIDEKLSEAELQVLIKHEEVHAKQFHSIDKIIMMLIKAFLWFNPVVYLYDKALEQAHEYEADEATSQNFGTEQYASLLLRLAIAKSETSLVHNFVKSPIKDRIKMLFHSKSKNMKKLIYLLAVPIGLILLWSFTVKVVEVAKFAEVTELNMRSNVASQIKKSNNDPLWNTTIRGKVKSILLTEVGEVLNFKYDKGIIRVLTFSRGNVSVGDEVLITIGGTVNDIKISDSKGNVVKQLDGPCYSMDRMKTLDEKVLFDIDNRPFLSKSAVMQYGQYKSEKFTLHTVSGKIPSLRIVHSPIGSEPSKVFIYANGKLYSEKETLKFDKKFIASLSEKRGFAKAADYDIPTITNRKKTYIFWFGKEPKFTAKTAKSRNFSQKHKSEKVNGQLAGLINSSKTKTLDGFLIKNNLETIKPILLRSTSITVDTKADIAYVKDGVYKIGDIELVAKESTFDKTKNAIKAVKSTITKNGHIIVSDEIIVDVNLDYFKVKEIKEPFVLSTFKKANEENSHIGYTGSNTKVRYSAIDSINLDKKDKIIKLYGNATIANEKMRFKGSQILYNAKLNIETIKDATFYEDKAKVTADIMEVDFNKSKVISKKGDLRLTWN</sequence>
<dbReference type="EMBL" id="SWBO01000003">
    <property type="protein sequence ID" value="TKC01907.1"/>
    <property type="molecule type" value="Genomic_DNA"/>
</dbReference>
<evidence type="ECO:0000259" key="2">
    <source>
        <dbReference type="Pfam" id="PF05569"/>
    </source>
</evidence>
<keyword evidence="4" id="KW-1185">Reference proteome</keyword>
<comment type="caution">
    <text evidence="3">The sequence shown here is derived from an EMBL/GenBank/DDBJ whole genome shotgun (WGS) entry which is preliminary data.</text>
</comment>
<keyword evidence="1" id="KW-0812">Transmembrane</keyword>
<gene>
    <name evidence="3" type="ORF">FA045_06580</name>
</gene>
<accession>A0A4V5P1A7</accession>
<proteinExistence type="predicted"/>
<organism evidence="3 4">
    <name type="scientific">Pedobacter cryotolerans</name>
    <dbReference type="NCBI Taxonomy" id="2571270"/>
    <lineage>
        <taxon>Bacteria</taxon>
        <taxon>Pseudomonadati</taxon>
        <taxon>Bacteroidota</taxon>
        <taxon>Sphingobacteriia</taxon>
        <taxon>Sphingobacteriales</taxon>
        <taxon>Sphingobacteriaceae</taxon>
        <taxon>Pedobacter</taxon>
    </lineage>
</organism>
<feature type="transmembrane region" description="Helical" evidence="1">
    <location>
        <begin position="6"/>
        <end position="24"/>
    </location>
</feature>
<feature type="transmembrane region" description="Helical" evidence="1">
    <location>
        <begin position="105"/>
        <end position="126"/>
    </location>
</feature>
<name>A0A4V5P1A7_9SPHI</name>
<dbReference type="Gene3D" id="2.60.450.10">
    <property type="entry name" value="Lipopolysaccharide (LPS) transport protein A like domain"/>
    <property type="match status" value="1"/>
</dbReference>
<dbReference type="CDD" id="cd07341">
    <property type="entry name" value="M56_BlaR1_MecR1_like"/>
    <property type="match status" value="1"/>
</dbReference>
<protein>
    <submittedName>
        <fullName evidence="3">M56 family metallopeptidase</fullName>
    </submittedName>
</protein>
<feature type="transmembrane region" description="Helical" evidence="1">
    <location>
        <begin position="36"/>
        <end position="55"/>
    </location>
</feature>
<feature type="transmembrane region" description="Helical" evidence="1">
    <location>
        <begin position="273"/>
        <end position="290"/>
    </location>
</feature>
<dbReference type="RefSeq" id="WP_136875726.1">
    <property type="nucleotide sequence ID" value="NZ_SWBO01000003.1"/>
</dbReference>
<reference evidence="3 4" key="1">
    <citation type="submission" date="2019-04" db="EMBL/GenBank/DDBJ databases">
        <title>Pedobacter sp. AR-2-6 sp. nov., isolated from Arctic soil.</title>
        <authorList>
            <person name="Dahal R.H."/>
            <person name="Kim D.-U."/>
        </authorList>
    </citation>
    <scope>NUCLEOTIDE SEQUENCE [LARGE SCALE GENOMIC DNA]</scope>
    <source>
        <strain evidence="3 4">AR-2-6</strain>
    </source>
</reference>
<dbReference type="PANTHER" id="PTHR34978:SF3">
    <property type="entry name" value="SLR0241 PROTEIN"/>
    <property type="match status" value="1"/>
</dbReference>
<dbReference type="PANTHER" id="PTHR34978">
    <property type="entry name" value="POSSIBLE SENSOR-TRANSDUCER PROTEIN BLAR"/>
    <property type="match status" value="1"/>
</dbReference>